<dbReference type="EMBL" id="BHXQ01000001">
    <property type="protein sequence ID" value="GCC50338.1"/>
    <property type="molecule type" value="Genomic_DNA"/>
</dbReference>
<gene>
    <name evidence="1" type="ORF">SanaruYs_05530</name>
</gene>
<name>A0A401U5Y6_9BACT</name>
<reference evidence="1 2" key="1">
    <citation type="submission" date="2018-11" db="EMBL/GenBank/DDBJ databases">
        <title>Chryseotalea sanarue gen. nov., sp., nov., a member of the family Cytophagaceae, isolated from a brackish lake in Hamamatsu Japan.</title>
        <authorList>
            <person name="Maejima Y."/>
            <person name="Iino T."/>
            <person name="Muraguchi Y."/>
            <person name="Fukuda K."/>
            <person name="Ohkuma M."/>
            <person name="Moriuchi R."/>
            <person name="Dohra H."/>
            <person name="Kimbara K."/>
            <person name="Shintani M."/>
        </authorList>
    </citation>
    <scope>NUCLEOTIDE SEQUENCE [LARGE SCALE GENOMIC DNA]</scope>
    <source>
        <strain evidence="1 2">Ys</strain>
    </source>
</reference>
<evidence type="ECO:0000313" key="1">
    <source>
        <dbReference type="EMBL" id="GCC50338.1"/>
    </source>
</evidence>
<dbReference type="AlphaFoldDB" id="A0A401U5Y6"/>
<dbReference type="RefSeq" id="WP_127120980.1">
    <property type="nucleotide sequence ID" value="NZ_BHXQ01000001.1"/>
</dbReference>
<accession>A0A401U5Y6</accession>
<organism evidence="1 2">
    <name type="scientific">Chryseotalea sanaruensis</name>
    <dbReference type="NCBI Taxonomy" id="2482724"/>
    <lineage>
        <taxon>Bacteria</taxon>
        <taxon>Pseudomonadati</taxon>
        <taxon>Bacteroidota</taxon>
        <taxon>Cytophagia</taxon>
        <taxon>Cytophagales</taxon>
        <taxon>Chryseotaleaceae</taxon>
        <taxon>Chryseotalea</taxon>
    </lineage>
</organism>
<protein>
    <submittedName>
        <fullName evidence="1">Uncharacterized protein</fullName>
    </submittedName>
</protein>
<comment type="caution">
    <text evidence="1">The sequence shown here is derived from an EMBL/GenBank/DDBJ whole genome shotgun (WGS) entry which is preliminary data.</text>
</comment>
<proteinExistence type="predicted"/>
<keyword evidence="2" id="KW-1185">Reference proteome</keyword>
<evidence type="ECO:0000313" key="2">
    <source>
        <dbReference type="Proteomes" id="UP000288227"/>
    </source>
</evidence>
<sequence>MKTKDPAPRQVVVKKDFIVQNPTKKGYFHKWCETFLYDSGVCFVKTLGLVEFEDGSVRMVEPELIKFEKN</sequence>
<dbReference type="Proteomes" id="UP000288227">
    <property type="component" value="Unassembled WGS sequence"/>
</dbReference>